<protein>
    <recommendedName>
        <fullName evidence="4">Transmembrane protein</fullName>
    </recommendedName>
</protein>
<dbReference type="Proteomes" id="UP001140091">
    <property type="component" value="Unassembled WGS sequence"/>
</dbReference>
<keyword evidence="1" id="KW-1133">Transmembrane helix</keyword>
<evidence type="ECO:0008006" key="4">
    <source>
        <dbReference type="Google" id="ProtNLM"/>
    </source>
</evidence>
<evidence type="ECO:0000313" key="2">
    <source>
        <dbReference type="EMBL" id="KAJ2920600.1"/>
    </source>
</evidence>
<name>A0A9W8M6F0_9AGAR</name>
<comment type="caution">
    <text evidence="2">The sequence shown here is derived from an EMBL/GenBank/DDBJ whole genome shotgun (WGS) entry which is preliminary data.</text>
</comment>
<dbReference type="EMBL" id="JANBPK010001845">
    <property type="protein sequence ID" value="KAJ2920600.1"/>
    <property type="molecule type" value="Genomic_DNA"/>
</dbReference>
<proteinExistence type="predicted"/>
<keyword evidence="1" id="KW-0472">Membrane</keyword>
<keyword evidence="1" id="KW-0812">Transmembrane</keyword>
<reference evidence="2" key="1">
    <citation type="submission" date="2022-06" db="EMBL/GenBank/DDBJ databases">
        <title>Genome Sequence of Candolleomyces eurysporus.</title>
        <authorList>
            <person name="Buettner E."/>
        </authorList>
    </citation>
    <scope>NUCLEOTIDE SEQUENCE</scope>
    <source>
        <strain evidence="2">VTCC 930004</strain>
    </source>
</reference>
<sequence length="51" mass="5795">MALTPAPAFATPPGQHTLYLIFLIHLHILIFIVQSCFFFFFIIIFASTVPK</sequence>
<feature type="non-terminal residue" evidence="2">
    <location>
        <position position="51"/>
    </location>
</feature>
<feature type="transmembrane region" description="Helical" evidence="1">
    <location>
        <begin position="20"/>
        <end position="46"/>
    </location>
</feature>
<evidence type="ECO:0000256" key="1">
    <source>
        <dbReference type="SAM" id="Phobius"/>
    </source>
</evidence>
<gene>
    <name evidence="2" type="ORF">H1R20_g16494</name>
</gene>
<accession>A0A9W8M6F0</accession>
<organism evidence="2 3">
    <name type="scientific">Candolleomyces eurysporus</name>
    <dbReference type="NCBI Taxonomy" id="2828524"/>
    <lineage>
        <taxon>Eukaryota</taxon>
        <taxon>Fungi</taxon>
        <taxon>Dikarya</taxon>
        <taxon>Basidiomycota</taxon>
        <taxon>Agaricomycotina</taxon>
        <taxon>Agaricomycetes</taxon>
        <taxon>Agaricomycetidae</taxon>
        <taxon>Agaricales</taxon>
        <taxon>Agaricineae</taxon>
        <taxon>Psathyrellaceae</taxon>
        <taxon>Candolleomyces</taxon>
    </lineage>
</organism>
<keyword evidence="3" id="KW-1185">Reference proteome</keyword>
<evidence type="ECO:0000313" key="3">
    <source>
        <dbReference type="Proteomes" id="UP001140091"/>
    </source>
</evidence>
<dbReference type="AlphaFoldDB" id="A0A9W8M6F0"/>